<name>A0ABW5CFA5_9HYPH</name>
<comment type="caution">
    <text evidence="1">The sequence shown here is derived from an EMBL/GenBank/DDBJ whole genome shotgun (WGS) entry which is preliminary data.</text>
</comment>
<organism evidence="1 2">
    <name type="scientific">Aureimonas populi</name>
    <dbReference type="NCBI Taxonomy" id="1701758"/>
    <lineage>
        <taxon>Bacteria</taxon>
        <taxon>Pseudomonadati</taxon>
        <taxon>Pseudomonadota</taxon>
        <taxon>Alphaproteobacteria</taxon>
        <taxon>Hyphomicrobiales</taxon>
        <taxon>Aurantimonadaceae</taxon>
        <taxon>Aureimonas</taxon>
    </lineage>
</organism>
<dbReference type="SUPFAM" id="SSF52266">
    <property type="entry name" value="SGNH hydrolase"/>
    <property type="match status" value="1"/>
</dbReference>
<keyword evidence="2" id="KW-1185">Reference proteome</keyword>
<dbReference type="Proteomes" id="UP001597371">
    <property type="component" value="Unassembled WGS sequence"/>
</dbReference>
<sequence>MMGGITLMAGQSQTVRQITVPTAYAGTLSSLGVAVSDFCGVYARTKDSAAGAQVDTPAWQAPSEGGLYKSTFAAEFLRRKVEKEGVAWAISGYAAGSTTIAYFAPGAEGDVRLRAVLDHIKAFEEFYWHQGGDDAGDGTTYAAYKTALTQVFSDAASQNQRGTNFKKAVTTMATRTSAGRGTTAQVQAIRTAGLDWSSENGAVYAEPHDIDLVDSVHQGQAGNIVLAHHVFRVFNGNDNGPTLGAGTRSGNTITIPVTLPAGATALAITGNPGSRFHVFPAGTTANAVAVSAVAYDEGEQAMKLTLAAAPANDVALDVYFCRHPDPSQSAYGSMIRDDRMEDGLPVGRNLEPATVNGVAAVAAPGGEEPAEPAPEPLPVGARILLNTYHSQRNASEPSFFAGSAAAGWNSLNARANNSASARLPLTSSDGVATPVKAHAEYSTGRGGSTTLTGSVVPNDVLQTNMFISRTAAASYAASTSARVRITDLPAGTQWKVDVLASAQGTGVRNQTIAIGSDTRVVDVMNNTGISATFDGVTPDSGEIAVAFTQVDAEQFAYLTAVILTRVG</sequence>
<proteinExistence type="predicted"/>
<dbReference type="Gene3D" id="3.40.50.1110">
    <property type="entry name" value="SGNH hydrolase"/>
    <property type="match status" value="1"/>
</dbReference>
<dbReference type="RefSeq" id="WP_377946316.1">
    <property type="nucleotide sequence ID" value="NZ_JBHUIJ010000002.1"/>
</dbReference>
<protein>
    <submittedName>
        <fullName evidence="1">Uncharacterized protein</fullName>
    </submittedName>
</protein>
<gene>
    <name evidence="1" type="ORF">ACFSKQ_00415</name>
</gene>
<dbReference type="EMBL" id="JBHUIJ010000002">
    <property type="protein sequence ID" value="MFD2235925.1"/>
    <property type="molecule type" value="Genomic_DNA"/>
</dbReference>
<accession>A0ABW5CFA5</accession>
<evidence type="ECO:0000313" key="2">
    <source>
        <dbReference type="Proteomes" id="UP001597371"/>
    </source>
</evidence>
<evidence type="ECO:0000313" key="1">
    <source>
        <dbReference type="EMBL" id="MFD2235925.1"/>
    </source>
</evidence>
<reference evidence="2" key="1">
    <citation type="journal article" date="2019" name="Int. J. Syst. Evol. Microbiol.">
        <title>The Global Catalogue of Microorganisms (GCM) 10K type strain sequencing project: providing services to taxonomists for standard genome sequencing and annotation.</title>
        <authorList>
            <consortium name="The Broad Institute Genomics Platform"/>
            <consortium name="The Broad Institute Genome Sequencing Center for Infectious Disease"/>
            <person name="Wu L."/>
            <person name="Ma J."/>
        </authorList>
    </citation>
    <scope>NUCLEOTIDE SEQUENCE [LARGE SCALE GENOMIC DNA]</scope>
    <source>
        <strain evidence="2">ZS-35-S2</strain>
    </source>
</reference>
<dbReference type="InterPro" id="IPR036514">
    <property type="entry name" value="SGNH_hydro_sf"/>
</dbReference>